<name>A0A132U6C5_9BACL</name>
<keyword evidence="3" id="KW-1185">Reference proteome</keyword>
<dbReference type="OrthoDB" id="9798081at2"/>
<organism evidence="2 3">
    <name type="scientific">Paenibacillus riograndensis</name>
    <dbReference type="NCBI Taxonomy" id="483937"/>
    <lineage>
        <taxon>Bacteria</taxon>
        <taxon>Bacillati</taxon>
        <taxon>Bacillota</taxon>
        <taxon>Bacilli</taxon>
        <taxon>Bacillales</taxon>
        <taxon>Paenibacillaceae</taxon>
        <taxon>Paenibacillus</taxon>
        <taxon>Paenibacillus sonchi group</taxon>
    </lineage>
</organism>
<dbReference type="SUPFAM" id="SSF55729">
    <property type="entry name" value="Acyl-CoA N-acyltransferases (Nat)"/>
    <property type="match status" value="1"/>
</dbReference>
<dbReference type="InterPro" id="IPR051531">
    <property type="entry name" value="N-acetyltransferase"/>
</dbReference>
<dbReference type="Pfam" id="PF13302">
    <property type="entry name" value="Acetyltransf_3"/>
    <property type="match status" value="1"/>
</dbReference>
<dbReference type="InterPro" id="IPR016181">
    <property type="entry name" value="Acyl_CoA_acyltransferase"/>
</dbReference>
<dbReference type="RefSeq" id="WP_060859983.1">
    <property type="nucleotide sequence ID" value="NZ_LIRB01000114.1"/>
</dbReference>
<accession>A0A132U6C5</accession>
<evidence type="ECO:0000259" key="1">
    <source>
        <dbReference type="PROSITE" id="PS51186"/>
    </source>
</evidence>
<protein>
    <submittedName>
        <fullName evidence="2">GCN5 family acetyltransferase</fullName>
    </submittedName>
</protein>
<dbReference type="PROSITE" id="PS51186">
    <property type="entry name" value="GNAT"/>
    <property type="match status" value="1"/>
</dbReference>
<dbReference type="InterPro" id="IPR000182">
    <property type="entry name" value="GNAT_dom"/>
</dbReference>
<reference evidence="2 3" key="1">
    <citation type="submission" date="2015-08" db="EMBL/GenBank/DDBJ databases">
        <title>Genomes of Paenibacillus riograndensis.</title>
        <authorList>
            <person name="Sant'Anna F.H."/>
            <person name="Souza R."/>
            <person name="Ambrosini A."/>
            <person name="Bach E."/>
            <person name="Fernandes G."/>
            <person name="Balsanelli E."/>
            <person name="Baura V.A."/>
            <person name="Pedrosa F.O."/>
            <person name="Souza E.M."/>
            <person name="Passaglia L."/>
        </authorList>
    </citation>
    <scope>NUCLEOTIDE SEQUENCE [LARGE SCALE GENOMIC DNA]</scope>
    <source>
        <strain evidence="2 3">CAS34</strain>
    </source>
</reference>
<keyword evidence="2" id="KW-0808">Transferase</keyword>
<dbReference type="PATRIC" id="fig|483937.3.peg.3924"/>
<evidence type="ECO:0000313" key="2">
    <source>
        <dbReference type="EMBL" id="KWX79115.1"/>
    </source>
</evidence>
<dbReference type="PANTHER" id="PTHR43792">
    <property type="entry name" value="GNAT FAMILY, PUTATIVE (AFU_ORTHOLOGUE AFUA_3G00765)-RELATED-RELATED"/>
    <property type="match status" value="1"/>
</dbReference>
<sequence length="173" mass="19727">MSGNNTIVIETARLNIRKYTDEDTAALSAILSDPLTMAFWPAPFTSRQTEEWIERNIQSYLTQGFGRWAVELKETGRLIGDAGIIKLELNGRVENDLGYIIHSDYWRQGYAYEAAKSILNYAIQELGLDRICINMPADHVASEGVAIKLGLKKETEYRNRRNRDKLTCLYSSF</sequence>
<dbReference type="Gene3D" id="3.40.630.30">
    <property type="match status" value="1"/>
</dbReference>
<gene>
    <name evidence="2" type="ORF">AMQ84_07860</name>
</gene>
<proteinExistence type="predicted"/>
<dbReference type="Proteomes" id="UP000070475">
    <property type="component" value="Unassembled WGS sequence"/>
</dbReference>
<dbReference type="PANTHER" id="PTHR43792:SF1">
    <property type="entry name" value="N-ACETYLTRANSFERASE DOMAIN-CONTAINING PROTEIN"/>
    <property type="match status" value="1"/>
</dbReference>
<dbReference type="GO" id="GO:0016747">
    <property type="term" value="F:acyltransferase activity, transferring groups other than amino-acyl groups"/>
    <property type="evidence" value="ECO:0007669"/>
    <property type="project" value="InterPro"/>
</dbReference>
<dbReference type="EMBL" id="LIRB01000114">
    <property type="protein sequence ID" value="KWX79115.1"/>
    <property type="molecule type" value="Genomic_DNA"/>
</dbReference>
<evidence type="ECO:0000313" key="3">
    <source>
        <dbReference type="Proteomes" id="UP000070475"/>
    </source>
</evidence>
<feature type="domain" description="N-acetyltransferase" evidence="1">
    <location>
        <begin position="14"/>
        <end position="173"/>
    </location>
</feature>
<comment type="caution">
    <text evidence="2">The sequence shown here is derived from an EMBL/GenBank/DDBJ whole genome shotgun (WGS) entry which is preliminary data.</text>
</comment>
<dbReference type="AlphaFoldDB" id="A0A132U6C5"/>